<dbReference type="GO" id="GO:0030134">
    <property type="term" value="C:COPII-coated ER to Golgi transport vesicle"/>
    <property type="evidence" value="ECO:0007669"/>
    <property type="project" value="TreeGrafter"/>
</dbReference>
<keyword evidence="3 7" id="KW-0812">Transmembrane</keyword>
<evidence type="ECO:0000313" key="11">
    <source>
        <dbReference type="Proteomes" id="UP000693970"/>
    </source>
</evidence>
<protein>
    <submittedName>
        <fullName evidence="10">Endoplasmic reticulum vesicle transporter</fullName>
    </submittedName>
</protein>
<dbReference type="Proteomes" id="UP000693970">
    <property type="component" value="Unassembled WGS sequence"/>
</dbReference>
<evidence type="ECO:0000259" key="8">
    <source>
        <dbReference type="Pfam" id="PF07970"/>
    </source>
</evidence>
<evidence type="ECO:0000256" key="1">
    <source>
        <dbReference type="ARBA" id="ARBA00004141"/>
    </source>
</evidence>
<feature type="region of interest" description="Disordered" evidence="6">
    <location>
        <begin position="233"/>
        <end position="252"/>
    </location>
</feature>
<dbReference type="OrthoDB" id="270930at2759"/>
<dbReference type="Pfam" id="PF13850">
    <property type="entry name" value="ERGIC_N"/>
    <property type="match status" value="1"/>
</dbReference>
<dbReference type="AlphaFoldDB" id="A0A9K3PQD3"/>
<name>A0A9K3PQD3_9STRA</name>
<feature type="transmembrane region" description="Helical" evidence="7">
    <location>
        <begin position="341"/>
        <end position="367"/>
    </location>
</feature>
<dbReference type="Pfam" id="PF07970">
    <property type="entry name" value="COPIIcoated_ERV"/>
    <property type="match status" value="1"/>
</dbReference>
<dbReference type="PANTHER" id="PTHR10984">
    <property type="entry name" value="ENDOPLASMIC RETICULUM-GOLGI INTERMEDIATE COMPARTMENT PROTEIN"/>
    <property type="match status" value="1"/>
</dbReference>
<reference evidence="10" key="2">
    <citation type="submission" date="2021-04" db="EMBL/GenBank/DDBJ databases">
        <authorList>
            <person name="Podell S."/>
        </authorList>
    </citation>
    <scope>NUCLEOTIDE SEQUENCE</scope>
    <source>
        <strain evidence="10">Hildebrandi</strain>
    </source>
</reference>
<comment type="caution">
    <text evidence="10">The sequence shown here is derived from an EMBL/GenBank/DDBJ whole genome shotgun (WGS) entry which is preliminary data.</text>
</comment>
<keyword evidence="11" id="KW-1185">Reference proteome</keyword>
<dbReference type="GO" id="GO:0016020">
    <property type="term" value="C:membrane"/>
    <property type="evidence" value="ECO:0007669"/>
    <property type="project" value="UniProtKB-SubCell"/>
</dbReference>
<evidence type="ECO:0000256" key="2">
    <source>
        <dbReference type="ARBA" id="ARBA00005648"/>
    </source>
</evidence>
<feature type="domain" description="Endoplasmic reticulum vesicle transporter N-terminal" evidence="9">
    <location>
        <begin position="4"/>
        <end position="105"/>
    </location>
</feature>
<dbReference type="GO" id="GO:0005783">
    <property type="term" value="C:endoplasmic reticulum"/>
    <property type="evidence" value="ECO:0007669"/>
    <property type="project" value="TreeGrafter"/>
</dbReference>
<dbReference type="InterPro" id="IPR039542">
    <property type="entry name" value="Erv_N"/>
</dbReference>
<feature type="domain" description="Endoplasmic reticulum vesicle transporter C-terminal" evidence="8">
    <location>
        <begin position="154"/>
        <end position="362"/>
    </location>
</feature>
<feature type="transmembrane region" description="Helical" evidence="7">
    <location>
        <begin position="21"/>
        <end position="47"/>
    </location>
</feature>
<evidence type="ECO:0000256" key="5">
    <source>
        <dbReference type="ARBA" id="ARBA00023136"/>
    </source>
</evidence>
<sequence>MPVLRNVDVFVKPRADLRSKSAAGGAITLVASTTAVVLFFAQLYLYMVGSSSHTLHLSESKQFHMLSQDTVDPFQSRAYDIQMKMPLHIHITFLHMDCSDIEVKLNNSPITNRDVDGRSKKANGSRELVLRAKRPNPVELKRIFGSETSPEALRHKGRGCTLNGQLRVPVVAGHVSITLTRQAWTEALNHYMARSQWSELQKAQDVHRNDYNMSHYIHTIRFGKKIPSSVASTSSITPSYHNQQPKGKYKMKNSHRPLENKLHIIENQMGGIALENIQVKLVPTVSRGFFFEEQYYQMSVVDHTIQPETMVNQGVNMQPGLALGYDITPLAVHHNDGRDSFLIFLSSLIGIVGGCFVTMGLLTGCLVHSAKAVAKKVD</sequence>
<organism evidence="10 11">
    <name type="scientific">Nitzschia inconspicua</name>
    <dbReference type="NCBI Taxonomy" id="303405"/>
    <lineage>
        <taxon>Eukaryota</taxon>
        <taxon>Sar</taxon>
        <taxon>Stramenopiles</taxon>
        <taxon>Ochrophyta</taxon>
        <taxon>Bacillariophyta</taxon>
        <taxon>Bacillariophyceae</taxon>
        <taxon>Bacillariophycidae</taxon>
        <taxon>Bacillariales</taxon>
        <taxon>Bacillariaceae</taxon>
        <taxon>Nitzschia</taxon>
    </lineage>
</organism>
<evidence type="ECO:0000259" key="9">
    <source>
        <dbReference type="Pfam" id="PF13850"/>
    </source>
</evidence>
<gene>
    <name evidence="10" type="ORF">IV203_000092</name>
</gene>
<evidence type="ECO:0000256" key="6">
    <source>
        <dbReference type="SAM" id="MobiDB-lite"/>
    </source>
</evidence>
<dbReference type="InterPro" id="IPR045888">
    <property type="entry name" value="Erv"/>
</dbReference>
<evidence type="ECO:0000256" key="7">
    <source>
        <dbReference type="SAM" id="Phobius"/>
    </source>
</evidence>
<proteinExistence type="inferred from homology"/>
<comment type="similarity">
    <text evidence="2">Belongs to the ERGIC family.</text>
</comment>
<dbReference type="InterPro" id="IPR012936">
    <property type="entry name" value="Erv_C"/>
</dbReference>
<evidence type="ECO:0000313" key="10">
    <source>
        <dbReference type="EMBL" id="KAG7355406.1"/>
    </source>
</evidence>
<dbReference type="PANTHER" id="PTHR10984:SF25">
    <property type="entry name" value="ENDOPLASMIC RETICULUM-GOLGI INTERMEDIATE COMPARTMENT PROTEIN 3"/>
    <property type="match status" value="1"/>
</dbReference>
<evidence type="ECO:0000256" key="3">
    <source>
        <dbReference type="ARBA" id="ARBA00022692"/>
    </source>
</evidence>
<keyword evidence="4 7" id="KW-1133">Transmembrane helix</keyword>
<reference evidence="10" key="1">
    <citation type="journal article" date="2021" name="Sci. Rep.">
        <title>Diploid genomic architecture of Nitzschia inconspicua, an elite biomass production diatom.</title>
        <authorList>
            <person name="Oliver A."/>
            <person name="Podell S."/>
            <person name="Pinowska A."/>
            <person name="Traller J.C."/>
            <person name="Smith S.R."/>
            <person name="McClure R."/>
            <person name="Beliaev A."/>
            <person name="Bohutskyi P."/>
            <person name="Hill E.A."/>
            <person name="Rabines A."/>
            <person name="Zheng H."/>
            <person name="Allen L.Z."/>
            <person name="Kuo A."/>
            <person name="Grigoriev I.V."/>
            <person name="Allen A.E."/>
            <person name="Hazlebeck D."/>
            <person name="Allen E.E."/>
        </authorList>
    </citation>
    <scope>NUCLEOTIDE SEQUENCE</scope>
    <source>
        <strain evidence="10">Hildebrandi</strain>
    </source>
</reference>
<comment type="subcellular location">
    <subcellularLocation>
        <location evidence="1">Membrane</location>
        <topology evidence="1">Multi-pass membrane protein</topology>
    </subcellularLocation>
</comment>
<evidence type="ECO:0000256" key="4">
    <source>
        <dbReference type="ARBA" id="ARBA00022989"/>
    </source>
</evidence>
<keyword evidence="5 7" id="KW-0472">Membrane</keyword>
<accession>A0A9K3PQD3</accession>
<dbReference type="EMBL" id="JAGRRH010000015">
    <property type="protein sequence ID" value="KAG7355406.1"/>
    <property type="molecule type" value="Genomic_DNA"/>
</dbReference>